<feature type="transmembrane region" description="Helical" evidence="1">
    <location>
        <begin position="93"/>
        <end position="113"/>
    </location>
</feature>
<evidence type="ECO:0000313" key="2">
    <source>
        <dbReference type="EMBL" id="KAB1641185.1"/>
    </source>
</evidence>
<sequence length="228" mass="25990">MPARTPAINRNRASNRALHPDRAWVRILRLLLGALTVVAVFRNFYRSALGETDNTLPESLSQFTNEACLVFGLCLLIGTFISRDRLPRWWDHLRGGLAFYMVITGLIYALLVAEPGEMMRWDLEWTNLALHRLAPVAGLIEWLLVTMTVRGTWGRPLAWLIYPILYLSYTWIRGAIVHWYPYGFLDPTQEGGWPEVLQTTATVLIAFLAISIIVHVLGNLRVRLAHRG</sequence>
<keyword evidence="1" id="KW-0472">Membrane</keyword>
<keyword evidence="3" id="KW-1185">Reference proteome</keyword>
<reference evidence="2 3" key="1">
    <citation type="submission" date="2019-09" db="EMBL/GenBank/DDBJ databases">
        <title>Phylogeny of genus Pseudoclavibacter and closely related genus.</title>
        <authorList>
            <person name="Li Y."/>
        </authorList>
    </citation>
    <scope>NUCLEOTIDE SEQUENCE [LARGE SCALE GENOMIC DNA]</scope>
    <source>
        <strain evidence="2 3">KCTC 13959</strain>
    </source>
</reference>
<proteinExistence type="predicted"/>
<dbReference type="OrthoDB" id="9809977at2"/>
<keyword evidence="1" id="KW-1133">Transmembrane helix</keyword>
<dbReference type="AlphaFoldDB" id="A0A7J5BAD6"/>
<evidence type="ECO:0000313" key="3">
    <source>
        <dbReference type="Proteomes" id="UP000433493"/>
    </source>
</evidence>
<name>A0A7J5BAD6_9MICO</name>
<dbReference type="EMBL" id="WBKB01000010">
    <property type="protein sequence ID" value="KAB1641185.1"/>
    <property type="molecule type" value="Genomic_DNA"/>
</dbReference>
<feature type="transmembrane region" description="Helical" evidence="1">
    <location>
        <begin position="200"/>
        <end position="220"/>
    </location>
</feature>
<gene>
    <name evidence="2" type="ORF">F8O05_13215</name>
</gene>
<dbReference type="InterPro" id="IPR049713">
    <property type="entry name" value="Pr6Pr-like"/>
</dbReference>
<organism evidence="2 3">
    <name type="scientific">Gulosibacter chungangensis</name>
    <dbReference type="NCBI Taxonomy" id="979746"/>
    <lineage>
        <taxon>Bacteria</taxon>
        <taxon>Bacillati</taxon>
        <taxon>Actinomycetota</taxon>
        <taxon>Actinomycetes</taxon>
        <taxon>Micrococcales</taxon>
        <taxon>Microbacteriaceae</taxon>
        <taxon>Gulosibacter</taxon>
    </lineage>
</organism>
<dbReference type="RefSeq" id="WP_158053222.1">
    <property type="nucleotide sequence ID" value="NZ_WBKB01000010.1"/>
</dbReference>
<feature type="transmembrane region" description="Helical" evidence="1">
    <location>
        <begin position="23"/>
        <end position="42"/>
    </location>
</feature>
<feature type="transmembrane region" description="Helical" evidence="1">
    <location>
        <begin position="125"/>
        <end position="145"/>
    </location>
</feature>
<feature type="transmembrane region" description="Helical" evidence="1">
    <location>
        <begin position="157"/>
        <end position="180"/>
    </location>
</feature>
<evidence type="ECO:0000256" key="1">
    <source>
        <dbReference type="SAM" id="Phobius"/>
    </source>
</evidence>
<feature type="transmembrane region" description="Helical" evidence="1">
    <location>
        <begin position="62"/>
        <end position="81"/>
    </location>
</feature>
<accession>A0A7J5BAD6</accession>
<dbReference type="NCBIfam" id="NF038065">
    <property type="entry name" value="Pr6Pr"/>
    <property type="match status" value="1"/>
</dbReference>
<dbReference type="Proteomes" id="UP000433493">
    <property type="component" value="Unassembled WGS sequence"/>
</dbReference>
<comment type="caution">
    <text evidence="2">The sequence shown here is derived from an EMBL/GenBank/DDBJ whole genome shotgun (WGS) entry which is preliminary data.</text>
</comment>
<evidence type="ECO:0008006" key="4">
    <source>
        <dbReference type="Google" id="ProtNLM"/>
    </source>
</evidence>
<protein>
    <recommendedName>
        <fullName evidence="4">Pr6Pr family membrane protein</fullName>
    </recommendedName>
</protein>
<keyword evidence="1" id="KW-0812">Transmembrane</keyword>